<dbReference type="GO" id="GO:0016887">
    <property type="term" value="F:ATP hydrolysis activity"/>
    <property type="evidence" value="ECO:0007669"/>
    <property type="project" value="RHEA"/>
</dbReference>
<keyword evidence="6 9" id="KW-0238">DNA-binding</keyword>
<dbReference type="HAMAP" id="MF_00016">
    <property type="entry name" value="DNA_HJ_migration_RuvB"/>
    <property type="match status" value="1"/>
</dbReference>
<sequence>MEYGKREKFVDKSEELVGTTGTEQDDESIINLALRPELLLDFVGQKEAIETLDIALRASIKREEPLEHILFSGPPGLGKTSLAHIIANEKGTRIVSTSGPAIERAGDLVGILTNLEHGDILFIDEIHRLSKVVEEFIYPAMENFQIDFLVDKGPYAKAVKFNLKPFTLIGATTRSGLLSAPLRDRFGMNVHLEFYAASDLSLIVKRSAALLNIPINEDGAFEIAKRSHGTPRIANRLLRRVRDWVQVKDIESIDRESAKAALTNHGVDEYGLGRLSRRFLETIYSSYNGGPAGITAIASSLNEEVDTIEDVIEPYLLMIGFIRRTSRGRELTDEGYKYLGKTSKVVKELF</sequence>
<evidence type="ECO:0000256" key="2">
    <source>
        <dbReference type="ARBA" id="ARBA00022741"/>
    </source>
</evidence>
<dbReference type="GO" id="GO:0006310">
    <property type="term" value="P:DNA recombination"/>
    <property type="evidence" value="ECO:0007669"/>
    <property type="project" value="UniProtKB-UniRule"/>
</dbReference>
<evidence type="ECO:0000256" key="4">
    <source>
        <dbReference type="ARBA" id="ARBA00022801"/>
    </source>
</evidence>
<dbReference type="GO" id="GO:0048476">
    <property type="term" value="C:Holliday junction resolvase complex"/>
    <property type="evidence" value="ECO:0007669"/>
    <property type="project" value="UniProtKB-UniRule"/>
</dbReference>
<keyword evidence="3 9" id="KW-0227">DNA damage</keyword>
<dbReference type="InterPro" id="IPR004605">
    <property type="entry name" value="DNA_helicase_Holl-junc_RuvB"/>
</dbReference>
<dbReference type="Proteomes" id="UP000033428">
    <property type="component" value="Unassembled WGS sequence"/>
</dbReference>
<feature type="binding site" evidence="9">
    <location>
        <position position="195"/>
    </location>
    <ligand>
        <name>ATP</name>
        <dbReference type="ChEBI" id="CHEBI:30616"/>
    </ligand>
</feature>
<dbReference type="InterPro" id="IPR036388">
    <property type="entry name" value="WH-like_DNA-bd_sf"/>
</dbReference>
<comment type="caution">
    <text evidence="9">Lacks conserved residue(s) required for the propagation of feature annotation.</text>
</comment>
<feature type="binding site" evidence="9">
    <location>
        <position position="232"/>
    </location>
    <ligand>
        <name>ATP</name>
        <dbReference type="ChEBI" id="CHEBI:30616"/>
    </ligand>
</feature>
<dbReference type="InterPro" id="IPR036390">
    <property type="entry name" value="WH_DNA-bd_sf"/>
</dbReference>
<dbReference type="AlphaFoldDB" id="A0A0F0CRD5"/>
<evidence type="ECO:0000256" key="5">
    <source>
        <dbReference type="ARBA" id="ARBA00022840"/>
    </source>
</evidence>
<evidence type="ECO:0000259" key="10">
    <source>
        <dbReference type="SMART" id="SM00382"/>
    </source>
</evidence>
<reference evidence="11 12" key="1">
    <citation type="submission" date="2015-02" db="EMBL/GenBank/DDBJ databases">
        <title>Single-cell genomics of uncultivated deep-branching MTB reveals a conserved set of magnetosome genes.</title>
        <authorList>
            <person name="Kolinko S."/>
            <person name="Richter M."/>
            <person name="Glockner F.O."/>
            <person name="Brachmann A."/>
            <person name="Schuler D."/>
        </authorList>
    </citation>
    <scope>NUCLEOTIDE SEQUENCE [LARGE SCALE GENOMIC DNA]</scope>
    <source>
        <strain evidence="11">SKK-01</strain>
    </source>
</reference>
<dbReference type="Gene3D" id="1.10.8.60">
    <property type="match status" value="1"/>
</dbReference>
<evidence type="ECO:0000313" key="12">
    <source>
        <dbReference type="Proteomes" id="UP000033428"/>
    </source>
</evidence>
<dbReference type="GO" id="GO:0005524">
    <property type="term" value="F:ATP binding"/>
    <property type="evidence" value="ECO:0007669"/>
    <property type="project" value="UniProtKB-UniRule"/>
</dbReference>
<keyword evidence="4 9" id="KW-0378">Hydrolase</keyword>
<evidence type="ECO:0000256" key="9">
    <source>
        <dbReference type="HAMAP-Rule" id="MF_00016"/>
    </source>
</evidence>
<evidence type="ECO:0000256" key="3">
    <source>
        <dbReference type="ARBA" id="ARBA00022763"/>
    </source>
</evidence>
<dbReference type="InterPro" id="IPR008823">
    <property type="entry name" value="RuvB_wg_C"/>
</dbReference>
<keyword evidence="11" id="KW-0347">Helicase</keyword>
<evidence type="ECO:0000256" key="8">
    <source>
        <dbReference type="ARBA" id="ARBA00023204"/>
    </source>
</evidence>
<dbReference type="NCBIfam" id="TIGR00635">
    <property type="entry name" value="ruvB"/>
    <property type="match status" value="1"/>
</dbReference>
<comment type="caution">
    <text evidence="11">The sequence shown here is derived from an EMBL/GenBank/DDBJ whole genome shotgun (WGS) entry which is preliminary data.</text>
</comment>
<dbReference type="Pfam" id="PF17864">
    <property type="entry name" value="AAA_lid_4"/>
    <property type="match status" value="1"/>
</dbReference>
<dbReference type="InterPro" id="IPR003593">
    <property type="entry name" value="AAA+_ATPase"/>
</dbReference>
<dbReference type="Gene3D" id="1.10.10.10">
    <property type="entry name" value="Winged helix-like DNA-binding domain superfamily/Winged helix DNA-binding domain"/>
    <property type="match status" value="1"/>
</dbReference>
<feature type="region of interest" description="Head domain (RuvB-H)" evidence="9">
    <location>
        <begin position="269"/>
        <end position="350"/>
    </location>
</feature>
<feature type="binding site" evidence="9">
    <location>
        <position position="34"/>
    </location>
    <ligand>
        <name>ATP</name>
        <dbReference type="ChEBI" id="CHEBI:30616"/>
    </ligand>
</feature>
<proteinExistence type="inferred from homology"/>
<comment type="subunit">
    <text evidence="9">Homohexamer. Forms an RuvA(8)-RuvB(12)-Holliday junction (HJ) complex. HJ DNA is sandwiched between 2 RuvA tetramers; dsDNA enters through RuvA and exits via RuvB. An RuvB hexamer assembles on each DNA strand where it exits the tetramer. Each RuvB hexamer is contacted by two RuvA subunits (via domain III) on 2 adjacent RuvB subunits; this complex drives branch migration. In the full resolvosome a probable DNA-RuvA(4)-RuvB(12)-RuvC(2) complex forms which resolves the HJ.</text>
</comment>
<dbReference type="EMBL" id="JYNY01000409">
    <property type="protein sequence ID" value="KJJ84076.1"/>
    <property type="molecule type" value="Genomic_DNA"/>
</dbReference>
<keyword evidence="1 9" id="KW-0963">Cytoplasm</keyword>
<protein>
    <recommendedName>
        <fullName evidence="9">Holliday junction branch migration complex subunit RuvB</fullName>
        <ecNumber evidence="9">3.6.4.-</ecNumber>
    </recommendedName>
</protein>
<dbReference type="SUPFAM" id="SSF52540">
    <property type="entry name" value="P-loop containing nucleoside triphosphate hydrolases"/>
    <property type="match status" value="1"/>
</dbReference>
<dbReference type="Pfam" id="PF05496">
    <property type="entry name" value="RuvB_N"/>
    <property type="match status" value="1"/>
</dbReference>
<dbReference type="PANTHER" id="PTHR42848:SF1">
    <property type="entry name" value="HOLLIDAY JUNCTION BRANCH MIGRATION COMPLEX SUBUNIT RUVB"/>
    <property type="match status" value="1"/>
</dbReference>
<feature type="binding site" evidence="9">
    <location>
        <position position="329"/>
    </location>
    <ligand>
        <name>DNA</name>
        <dbReference type="ChEBI" id="CHEBI:16991"/>
    </ligand>
</feature>
<comment type="subcellular location">
    <subcellularLocation>
        <location evidence="9">Cytoplasm</location>
    </subcellularLocation>
</comment>
<organism evidence="11 12">
    <name type="scientific">Candidatus Omnitrophus magneticus</name>
    <dbReference type="NCBI Taxonomy" id="1609969"/>
    <lineage>
        <taxon>Bacteria</taxon>
        <taxon>Pseudomonadati</taxon>
        <taxon>Candidatus Omnitrophota</taxon>
        <taxon>Candidatus Omnitrophus</taxon>
    </lineage>
</organism>
<dbReference type="EC" id="3.6.4.-" evidence="9"/>
<accession>A0A0F0CRD5</accession>
<dbReference type="SMART" id="SM00382">
    <property type="entry name" value="AAA"/>
    <property type="match status" value="1"/>
</dbReference>
<feature type="domain" description="AAA+ ATPase" evidence="10">
    <location>
        <begin position="65"/>
        <end position="196"/>
    </location>
</feature>
<comment type="domain">
    <text evidence="9">Has 3 domains, the large (RuvB-L) and small ATPase (RuvB-S) domains and the C-terminal head (RuvB-H) domain. The head domain binds DNA, while the ATPase domains jointly bind ATP, ADP or are empty depending on the state of the subunit in the translocation cycle. During a single DNA translocation step the structure of each domain remains the same, but their relative positions change.</text>
</comment>
<dbReference type="NCBIfam" id="NF000868">
    <property type="entry name" value="PRK00080.1"/>
    <property type="match status" value="1"/>
</dbReference>
<comment type="function">
    <text evidence="9">The RuvA-RuvB-RuvC complex processes Holliday junction (HJ) DNA during genetic recombination and DNA repair, while the RuvA-RuvB complex plays an important role in the rescue of blocked DNA replication forks via replication fork reversal (RFR). RuvA specifically binds to HJ cruciform DNA, conferring on it an open structure. The RuvB hexamer acts as an ATP-dependent pump, pulling dsDNA into and through the RuvAB complex. RuvB forms 2 homohexamers on either side of HJ DNA bound by 1 or 2 RuvA tetramers; 4 subunits per hexamer contact DNA at a time. Coordinated motions by a converter formed by DNA-disengaged RuvB subunits stimulates ATP hydrolysis and nucleotide exchange. Immobilization of the converter enables RuvB to convert the ATP-contained energy into a lever motion, pulling 2 nucleotides of DNA out of the RuvA tetramer per ATP hydrolyzed, thus driving DNA branch migration. The RuvB motors rotate together with the DNA substrate, which together with the progressing nucleotide cycle form the mechanistic basis for DNA recombination by continuous HJ branch migration. Branch migration allows RuvC to scan DNA until it finds its consensus sequence, where it cleaves and resolves cruciform DNA.</text>
</comment>
<feature type="binding site" evidence="9">
    <location>
        <position position="76"/>
    </location>
    <ligand>
        <name>ATP</name>
        <dbReference type="ChEBI" id="CHEBI:30616"/>
    </ligand>
</feature>
<dbReference type="InterPro" id="IPR008824">
    <property type="entry name" value="RuvB-like_N"/>
</dbReference>
<evidence type="ECO:0000256" key="1">
    <source>
        <dbReference type="ARBA" id="ARBA00022490"/>
    </source>
</evidence>
<gene>
    <name evidence="9" type="primary">ruvB</name>
    <name evidence="11" type="ORF">OMAG_002075</name>
</gene>
<dbReference type="SUPFAM" id="SSF46785">
    <property type="entry name" value="Winged helix' DNA-binding domain"/>
    <property type="match status" value="1"/>
</dbReference>
<feature type="binding site" evidence="9">
    <location>
        <position position="80"/>
    </location>
    <ligand>
        <name>Mg(2+)</name>
        <dbReference type="ChEBI" id="CHEBI:18420"/>
    </ligand>
</feature>
<evidence type="ECO:0000256" key="7">
    <source>
        <dbReference type="ARBA" id="ARBA00023172"/>
    </source>
</evidence>
<dbReference type="PANTHER" id="PTHR42848">
    <property type="match status" value="1"/>
</dbReference>
<dbReference type="Gene3D" id="3.40.50.300">
    <property type="entry name" value="P-loop containing nucleotide triphosphate hydrolases"/>
    <property type="match status" value="1"/>
</dbReference>
<dbReference type="InterPro" id="IPR041445">
    <property type="entry name" value="AAA_lid_4"/>
</dbReference>
<dbReference type="GO" id="GO:0000400">
    <property type="term" value="F:four-way junction DNA binding"/>
    <property type="evidence" value="ECO:0007669"/>
    <property type="project" value="UniProtKB-UniRule"/>
</dbReference>
<dbReference type="Pfam" id="PF05491">
    <property type="entry name" value="WHD_RuvB"/>
    <property type="match status" value="1"/>
</dbReference>
<evidence type="ECO:0000256" key="6">
    <source>
        <dbReference type="ARBA" id="ARBA00023125"/>
    </source>
</evidence>
<keyword evidence="2 9" id="KW-0547">Nucleotide-binding</keyword>
<name>A0A0F0CRD5_9BACT</name>
<dbReference type="GO" id="GO:0009378">
    <property type="term" value="F:four-way junction helicase activity"/>
    <property type="evidence" value="ECO:0007669"/>
    <property type="project" value="InterPro"/>
</dbReference>
<feature type="region of interest" description="Small ATPAse domain (RuvB-S)" evidence="9">
    <location>
        <begin position="196"/>
        <end position="266"/>
    </location>
</feature>
<comment type="similarity">
    <text evidence="9">Belongs to the RuvB family.</text>
</comment>
<keyword evidence="8 9" id="KW-0234">DNA repair</keyword>
<feature type="binding site" evidence="9">
    <location>
        <position position="80"/>
    </location>
    <ligand>
        <name>ATP</name>
        <dbReference type="ChEBI" id="CHEBI:30616"/>
    </ligand>
</feature>
<feature type="binding site" evidence="9">
    <location>
        <position position="81"/>
    </location>
    <ligand>
        <name>ATP</name>
        <dbReference type="ChEBI" id="CHEBI:30616"/>
    </ligand>
</feature>
<keyword evidence="5 9" id="KW-0067">ATP-binding</keyword>
<feature type="binding site" evidence="9">
    <location>
        <position position="185"/>
    </location>
    <ligand>
        <name>ATP</name>
        <dbReference type="ChEBI" id="CHEBI:30616"/>
    </ligand>
</feature>
<comment type="catalytic activity">
    <reaction evidence="9">
        <text>ATP + H2O = ADP + phosphate + H(+)</text>
        <dbReference type="Rhea" id="RHEA:13065"/>
        <dbReference type="ChEBI" id="CHEBI:15377"/>
        <dbReference type="ChEBI" id="CHEBI:15378"/>
        <dbReference type="ChEBI" id="CHEBI:30616"/>
        <dbReference type="ChEBI" id="CHEBI:43474"/>
        <dbReference type="ChEBI" id="CHEBI:456216"/>
    </reaction>
</comment>
<feature type="binding site" evidence="9">
    <location>
        <position position="79"/>
    </location>
    <ligand>
        <name>ATP</name>
        <dbReference type="ChEBI" id="CHEBI:30616"/>
    </ligand>
</feature>
<dbReference type="GO" id="GO:0006281">
    <property type="term" value="P:DNA repair"/>
    <property type="evidence" value="ECO:0007669"/>
    <property type="project" value="UniProtKB-UniRule"/>
</dbReference>
<feature type="binding site" evidence="9">
    <location>
        <position position="35"/>
    </location>
    <ligand>
        <name>ATP</name>
        <dbReference type="ChEBI" id="CHEBI:30616"/>
    </ligand>
</feature>
<dbReference type="PATRIC" id="fig|1609969.3.peg.2206"/>
<keyword evidence="12" id="KW-1185">Reference proteome</keyword>
<evidence type="ECO:0000313" key="11">
    <source>
        <dbReference type="EMBL" id="KJJ84076.1"/>
    </source>
</evidence>
<dbReference type="CDD" id="cd00009">
    <property type="entry name" value="AAA"/>
    <property type="match status" value="1"/>
</dbReference>
<keyword evidence="7 9" id="KW-0233">DNA recombination</keyword>
<dbReference type="GO" id="GO:0005737">
    <property type="term" value="C:cytoplasm"/>
    <property type="evidence" value="ECO:0007669"/>
    <property type="project" value="UniProtKB-SubCell"/>
</dbReference>
<feature type="binding site" evidence="9">
    <location>
        <position position="324"/>
    </location>
    <ligand>
        <name>DNA</name>
        <dbReference type="ChEBI" id="CHEBI:16991"/>
    </ligand>
</feature>
<dbReference type="InterPro" id="IPR027417">
    <property type="entry name" value="P-loop_NTPase"/>
</dbReference>